<dbReference type="Proteomes" id="UP001515480">
    <property type="component" value="Unassembled WGS sequence"/>
</dbReference>
<reference evidence="1 2" key="1">
    <citation type="journal article" date="2024" name="Science">
        <title>Giant polyketide synthase enzymes in the biosynthesis of giant marine polyether toxins.</title>
        <authorList>
            <person name="Fallon T.R."/>
            <person name="Shende V.V."/>
            <person name="Wierzbicki I.H."/>
            <person name="Pendleton A.L."/>
            <person name="Watervoot N.F."/>
            <person name="Auber R.P."/>
            <person name="Gonzalez D.J."/>
            <person name="Wisecaver J.H."/>
            <person name="Moore B.S."/>
        </authorList>
    </citation>
    <scope>NUCLEOTIDE SEQUENCE [LARGE SCALE GENOMIC DNA]</scope>
    <source>
        <strain evidence="1 2">12B1</strain>
    </source>
</reference>
<name>A0AB34JYR2_PRYPA</name>
<gene>
    <name evidence="1" type="ORF">AB1Y20_015527</name>
</gene>
<evidence type="ECO:0000313" key="2">
    <source>
        <dbReference type="Proteomes" id="UP001515480"/>
    </source>
</evidence>
<dbReference type="AlphaFoldDB" id="A0AB34JYR2"/>
<organism evidence="1 2">
    <name type="scientific">Prymnesium parvum</name>
    <name type="common">Toxic golden alga</name>
    <dbReference type="NCBI Taxonomy" id="97485"/>
    <lineage>
        <taxon>Eukaryota</taxon>
        <taxon>Haptista</taxon>
        <taxon>Haptophyta</taxon>
        <taxon>Prymnesiophyceae</taxon>
        <taxon>Prymnesiales</taxon>
        <taxon>Prymnesiaceae</taxon>
        <taxon>Prymnesium</taxon>
    </lineage>
</organism>
<protein>
    <submittedName>
        <fullName evidence="1">Uncharacterized protein</fullName>
    </submittedName>
</protein>
<evidence type="ECO:0000313" key="1">
    <source>
        <dbReference type="EMBL" id="KAL1526835.1"/>
    </source>
</evidence>
<comment type="caution">
    <text evidence="1">The sequence shown here is derived from an EMBL/GenBank/DDBJ whole genome shotgun (WGS) entry which is preliminary data.</text>
</comment>
<sequence>MSLWGCRTGYDYESQRVRFLREMYKAESRAKLLAVFHDEEPLDVPTLMQPLPPPIVPTSRVLLSRHKLPPLAHPAPTLAPMTTSQLAYRAHQLNDIKSFAQSRGDRGRVRDKQTEYREQVFTMWNINGIKQPAVFRP</sequence>
<dbReference type="EMBL" id="JBGBPQ010000003">
    <property type="protein sequence ID" value="KAL1526835.1"/>
    <property type="molecule type" value="Genomic_DNA"/>
</dbReference>
<proteinExistence type="predicted"/>
<keyword evidence="2" id="KW-1185">Reference proteome</keyword>
<accession>A0AB34JYR2</accession>